<evidence type="ECO:0000256" key="2">
    <source>
        <dbReference type="ARBA" id="ARBA00022670"/>
    </source>
</evidence>
<dbReference type="STRING" id="1220554.GCA_001552135_05500"/>
<dbReference type="Pfam" id="PF05922">
    <property type="entry name" value="Inhibitor_I9"/>
    <property type="match status" value="1"/>
</dbReference>
<gene>
    <name evidence="9" type="ORF">FXF69_07870</name>
</gene>
<dbReference type="Proteomes" id="UP000323380">
    <property type="component" value="Unassembled WGS sequence"/>
</dbReference>
<dbReference type="GO" id="GO:0004252">
    <property type="term" value="F:serine-type endopeptidase activity"/>
    <property type="evidence" value="ECO:0007669"/>
    <property type="project" value="UniProtKB-UniRule"/>
</dbReference>
<dbReference type="InterPro" id="IPR037045">
    <property type="entry name" value="S8pro/Inhibitor_I9_sf"/>
</dbReference>
<reference evidence="9 10" key="1">
    <citation type="submission" date="2019-08" db="EMBL/GenBank/DDBJ databases">
        <title>Actinomadura sp. nov. CYP1-5 isolated from mountain soil.</title>
        <authorList>
            <person name="Songsumanus A."/>
            <person name="Kuncharoen N."/>
            <person name="Kudo T."/>
            <person name="Yuki M."/>
            <person name="Igarashi Y."/>
            <person name="Tanasupawat S."/>
        </authorList>
    </citation>
    <scope>NUCLEOTIDE SEQUENCE [LARGE SCALE GENOMIC DNA]</scope>
    <source>
        <strain evidence="9 10">JCM 14158</strain>
    </source>
</reference>
<dbReference type="Gene3D" id="3.40.50.200">
    <property type="entry name" value="Peptidase S8/S53 domain"/>
    <property type="match status" value="1"/>
</dbReference>
<dbReference type="InterPro" id="IPR000209">
    <property type="entry name" value="Peptidase_S8/S53_dom"/>
</dbReference>
<feature type="active site" description="Charge relay system" evidence="5">
    <location>
        <position position="192"/>
    </location>
</feature>
<dbReference type="InterPro" id="IPR034193">
    <property type="entry name" value="PCSK9_ProteinaseK-like"/>
</dbReference>
<organism evidence="9 10">
    <name type="scientific">Actinomadura chibensis</name>
    <dbReference type="NCBI Taxonomy" id="392828"/>
    <lineage>
        <taxon>Bacteria</taxon>
        <taxon>Bacillati</taxon>
        <taxon>Actinomycetota</taxon>
        <taxon>Actinomycetes</taxon>
        <taxon>Streptosporangiales</taxon>
        <taxon>Thermomonosporaceae</taxon>
        <taxon>Actinomadura</taxon>
    </lineage>
</organism>
<feature type="active site" description="Charge relay system" evidence="5">
    <location>
        <position position="160"/>
    </location>
</feature>
<evidence type="ECO:0000256" key="1">
    <source>
        <dbReference type="ARBA" id="ARBA00011073"/>
    </source>
</evidence>
<dbReference type="InterPro" id="IPR023827">
    <property type="entry name" value="Peptidase_S8_Asp-AS"/>
</dbReference>
<evidence type="ECO:0000313" key="10">
    <source>
        <dbReference type="Proteomes" id="UP000323380"/>
    </source>
</evidence>
<dbReference type="Pfam" id="PF00082">
    <property type="entry name" value="Peptidase_S8"/>
    <property type="match status" value="1"/>
</dbReference>
<dbReference type="PRINTS" id="PR00723">
    <property type="entry name" value="SUBTILISIN"/>
</dbReference>
<dbReference type="PROSITE" id="PS51892">
    <property type="entry name" value="SUBTILASE"/>
    <property type="match status" value="1"/>
</dbReference>
<protein>
    <submittedName>
        <fullName evidence="9">S8 family peptidase</fullName>
    </submittedName>
</protein>
<dbReference type="EMBL" id="VSFG01000001">
    <property type="protein sequence ID" value="TYB49050.1"/>
    <property type="molecule type" value="Genomic_DNA"/>
</dbReference>
<evidence type="ECO:0000259" key="8">
    <source>
        <dbReference type="Pfam" id="PF05922"/>
    </source>
</evidence>
<feature type="active site" description="Charge relay system" evidence="5">
    <location>
        <position position="342"/>
    </location>
</feature>
<dbReference type="FunFam" id="3.40.50.200:FF:000014">
    <property type="entry name" value="Proteinase K"/>
    <property type="match status" value="1"/>
</dbReference>
<dbReference type="PROSITE" id="PS00136">
    <property type="entry name" value="SUBTILASE_ASP"/>
    <property type="match status" value="1"/>
</dbReference>
<sequence>MRPTGEGEALRAVHRRLLLIGAVAACVGGAAAFPVLASDDSAAVKVTAATGKPVPGQYIVTLKAGASPDATAKNVKAAGVRRFDGVLNGFAARLTGDQLGKLRHDSRVAAIEQDQVISINTTQKAPLSWGLDRIDQRSRTLSKSYTYKSTGSGVNAYVIDTGLDVTHPNFGGRASIAWWASSFSDGVDCNGHGTHVAGTIGSKTYGVAKNVNLRALRVLDCDGYGYMSDIVAAANWLRGHAVKPAVANLSVGGPSSAAVNTAVANLAKSGVFVTVAAGNDNKDACKFSPSGASWVMTVGATTVYDNRADFSNWGKCVDINAPGYSIPSTWPGGGTKSLSGTSMAAPHVSGVAALYLSTHKTATFAQVQKWLNDNSTHSLKRLKQQANRLVYKSSL</sequence>
<dbReference type="PROSITE" id="PS00138">
    <property type="entry name" value="SUBTILASE_SER"/>
    <property type="match status" value="1"/>
</dbReference>
<accession>A0A5D0NWN3</accession>
<evidence type="ECO:0000256" key="5">
    <source>
        <dbReference type="PROSITE-ProRule" id="PRU01240"/>
    </source>
</evidence>
<proteinExistence type="inferred from homology"/>
<dbReference type="InterPro" id="IPR015500">
    <property type="entry name" value="Peptidase_S8_subtilisin-rel"/>
</dbReference>
<dbReference type="GO" id="GO:0005615">
    <property type="term" value="C:extracellular space"/>
    <property type="evidence" value="ECO:0007669"/>
    <property type="project" value="TreeGrafter"/>
</dbReference>
<evidence type="ECO:0000259" key="7">
    <source>
        <dbReference type="Pfam" id="PF00082"/>
    </source>
</evidence>
<keyword evidence="2 5" id="KW-0645">Protease</keyword>
<name>A0A5D0NWN3_9ACTN</name>
<dbReference type="SUPFAM" id="SSF52743">
    <property type="entry name" value="Subtilisin-like"/>
    <property type="match status" value="1"/>
</dbReference>
<evidence type="ECO:0000256" key="6">
    <source>
        <dbReference type="RuleBase" id="RU003355"/>
    </source>
</evidence>
<dbReference type="CDD" id="cd04077">
    <property type="entry name" value="Peptidases_S8_PCSK9_ProteinaseK_like"/>
    <property type="match status" value="1"/>
</dbReference>
<dbReference type="SUPFAM" id="SSF54897">
    <property type="entry name" value="Protease propeptides/inhibitors"/>
    <property type="match status" value="1"/>
</dbReference>
<dbReference type="InterPro" id="IPR050131">
    <property type="entry name" value="Peptidase_S8_subtilisin-like"/>
</dbReference>
<comment type="caution">
    <text evidence="9">The sequence shown here is derived from an EMBL/GenBank/DDBJ whole genome shotgun (WGS) entry which is preliminary data.</text>
</comment>
<comment type="similarity">
    <text evidence="1 5 6">Belongs to the peptidase S8 family.</text>
</comment>
<dbReference type="Gene3D" id="3.30.70.80">
    <property type="entry name" value="Peptidase S8 propeptide/proteinase inhibitor I9"/>
    <property type="match status" value="1"/>
</dbReference>
<feature type="domain" description="Peptidase S8/S53" evidence="7">
    <location>
        <begin position="152"/>
        <end position="378"/>
    </location>
</feature>
<evidence type="ECO:0000256" key="3">
    <source>
        <dbReference type="ARBA" id="ARBA00022801"/>
    </source>
</evidence>
<keyword evidence="10" id="KW-1185">Reference proteome</keyword>
<dbReference type="GO" id="GO:0006508">
    <property type="term" value="P:proteolysis"/>
    <property type="evidence" value="ECO:0007669"/>
    <property type="project" value="UniProtKB-KW"/>
</dbReference>
<dbReference type="InterPro" id="IPR010259">
    <property type="entry name" value="S8pro/Inhibitor_I9"/>
</dbReference>
<dbReference type="PANTHER" id="PTHR43806">
    <property type="entry name" value="PEPTIDASE S8"/>
    <property type="match status" value="1"/>
</dbReference>
<evidence type="ECO:0000313" key="9">
    <source>
        <dbReference type="EMBL" id="TYB49050.1"/>
    </source>
</evidence>
<dbReference type="InterPro" id="IPR023828">
    <property type="entry name" value="Peptidase_S8_Ser-AS"/>
</dbReference>
<evidence type="ECO:0000256" key="4">
    <source>
        <dbReference type="ARBA" id="ARBA00022825"/>
    </source>
</evidence>
<dbReference type="PANTHER" id="PTHR43806:SF11">
    <property type="entry name" value="CEREVISIN-RELATED"/>
    <property type="match status" value="1"/>
</dbReference>
<dbReference type="InterPro" id="IPR036852">
    <property type="entry name" value="Peptidase_S8/S53_dom_sf"/>
</dbReference>
<dbReference type="InterPro" id="IPR022398">
    <property type="entry name" value="Peptidase_S8_His-AS"/>
</dbReference>
<feature type="domain" description="Inhibitor I9" evidence="8">
    <location>
        <begin position="74"/>
        <end position="118"/>
    </location>
</feature>
<keyword evidence="3 5" id="KW-0378">Hydrolase</keyword>
<dbReference type="PROSITE" id="PS00137">
    <property type="entry name" value="SUBTILASE_HIS"/>
    <property type="match status" value="1"/>
</dbReference>
<keyword evidence="4 5" id="KW-0720">Serine protease</keyword>
<dbReference type="AlphaFoldDB" id="A0A5D0NWN3"/>